<dbReference type="PROSITE" id="PS52016">
    <property type="entry name" value="TONB_DEPENDENT_REC_3"/>
    <property type="match status" value="1"/>
</dbReference>
<dbReference type="InterPro" id="IPR012910">
    <property type="entry name" value="Plug_dom"/>
</dbReference>
<dbReference type="PANTHER" id="PTHR32552:SF81">
    <property type="entry name" value="TONB-DEPENDENT OUTER MEMBRANE RECEPTOR"/>
    <property type="match status" value="1"/>
</dbReference>
<dbReference type="PANTHER" id="PTHR32552">
    <property type="entry name" value="FERRICHROME IRON RECEPTOR-RELATED"/>
    <property type="match status" value="1"/>
</dbReference>
<dbReference type="GO" id="GO:0009279">
    <property type="term" value="C:cell outer membrane"/>
    <property type="evidence" value="ECO:0007669"/>
    <property type="project" value="UniProtKB-SubCell"/>
</dbReference>
<dbReference type="Gene3D" id="2.40.170.20">
    <property type="entry name" value="TonB-dependent receptor, beta-barrel domain"/>
    <property type="match status" value="1"/>
</dbReference>
<evidence type="ECO:0000259" key="15">
    <source>
        <dbReference type="Pfam" id="PF07715"/>
    </source>
</evidence>
<evidence type="ECO:0000256" key="8">
    <source>
        <dbReference type="ARBA" id="ARBA00023077"/>
    </source>
</evidence>
<comment type="subcellular location">
    <subcellularLocation>
        <location evidence="1 11">Cell outer membrane</location>
        <topology evidence="1 11">Multi-pass membrane protein</topology>
    </subcellularLocation>
</comment>
<keyword evidence="8 12" id="KW-0798">TonB box</keyword>
<dbReference type="RefSeq" id="WP_097112315.1">
    <property type="nucleotide sequence ID" value="NZ_OBEB01000007.1"/>
</dbReference>
<keyword evidence="16" id="KW-0675">Receptor</keyword>
<evidence type="ECO:0000313" key="16">
    <source>
        <dbReference type="EMBL" id="SNY56677.1"/>
    </source>
</evidence>
<evidence type="ECO:0000256" key="2">
    <source>
        <dbReference type="ARBA" id="ARBA00022448"/>
    </source>
</evidence>
<evidence type="ECO:0000256" key="4">
    <source>
        <dbReference type="ARBA" id="ARBA00022496"/>
    </source>
</evidence>
<dbReference type="InterPro" id="IPR000531">
    <property type="entry name" value="Beta-barrel_TonB"/>
</dbReference>
<dbReference type="EMBL" id="OBEB01000007">
    <property type="protein sequence ID" value="SNY56677.1"/>
    <property type="molecule type" value="Genomic_DNA"/>
</dbReference>
<dbReference type="InterPro" id="IPR036942">
    <property type="entry name" value="Beta-barrel_TonB_sf"/>
</dbReference>
<evidence type="ECO:0000256" key="5">
    <source>
        <dbReference type="ARBA" id="ARBA00022692"/>
    </source>
</evidence>
<evidence type="ECO:0000256" key="7">
    <source>
        <dbReference type="ARBA" id="ARBA00023065"/>
    </source>
</evidence>
<evidence type="ECO:0000256" key="10">
    <source>
        <dbReference type="ARBA" id="ARBA00023237"/>
    </source>
</evidence>
<feature type="domain" description="TonB-dependent receptor plug" evidence="15">
    <location>
        <begin position="56"/>
        <end position="165"/>
    </location>
</feature>
<evidence type="ECO:0000256" key="6">
    <source>
        <dbReference type="ARBA" id="ARBA00023004"/>
    </source>
</evidence>
<feature type="domain" description="TonB-dependent receptor-like beta-barrel" evidence="14">
    <location>
        <begin position="328"/>
        <end position="770"/>
    </location>
</feature>
<evidence type="ECO:0000256" key="1">
    <source>
        <dbReference type="ARBA" id="ARBA00004571"/>
    </source>
</evidence>
<dbReference type="Pfam" id="PF07715">
    <property type="entry name" value="Plug"/>
    <property type="match status" value="1"/>
</dbReference>
<keyword evidence="3 11" id="KW-1134">Transmembrane beta strand</keyword>
<comment type="similarity">
    <text evidence="11 12">Belongs to the TonB-dependent receptor family.</text>
</comment>
<keyword evidence="9 11" id="KW-0472">Membrane</keyword>
<accession>A0A285J9V9</accession>
<dbReference type="GO" id="GO:0006826">
    <property type="term" value="P:iron ion transport"/>
    <property type="evidence" value="ECO:0007669"/>
    <property type="project" value="UniProtKB-KW"/>
</dbReference>
<feature type="signal peptide" evidence="13">
    <location>
        <begin position="1"/>
        <end position="24"/>
    </location>
</feature>
<proteinExistence type="inferred from homology"/>
<keyword evidence="5 11" id="KW-0812">Transmembrane</keyword>
<evidence type="ECO:0000256" key="11">
    <source>
        <dbReference type="PROSITE-ProRule" id="PRU01360"/>
    </source>
</evidence>
<dbReference type="Pfam" id="PF00593">
    <property type="entry name" value="TonB_dep_Rec_b-barrel"/>
    <property type="match status" value="1"/>
</dbReference>
<name>A0A285J9V9_9GAMM</name>
<keyword evidence="13" id="KW-0732">Signal</keyword>
<keyword evidence="10 11" id="KW-0998">Cell outer membrane</keyword>
<evidence type="ECO:0000259" key="14">
    <source>
        <dbReference type="Pfam" id="PF00593"/>
    </source>
</evidence>
<dbReference type="InterPro" id="IPR039426">
    <property type="entry name" value="TonB-dep_rcpt-like"/>
</dbReference>
<protein>
    <submittedName>
        <fullName evidence="16">Outer membrane receptor proteins, mostly Fe transport</fullName>
    </submittedName>
</protein>
<dbReference type="SUPFAM" id="SSF56935">
    <property type="entry name" value="Porins"/>
    <property type="match status" value="1"/>
</dbReference>
<keyword evidence="4" id="KW-0410">Iron transport</keyword>
<dbReference type="Proteomes" id="UP000219353">
    <property type="component" value="Unassembled WGS sequence"/>
</dbReference>
<keyword evidence="6" id="KW-0408">Iron</keyword>
<evidence type="ECO:0000256" key="9">
    <source>
        <dbReference type="ARBA" id="ARBA00023136"/>
    </source>
</evidence>
<keyword evidence="2 11" id="KW-0813">Transport</keyword>
<gene>
    <name evidence="16" type="ORF">SAMN06297280_3108</name>
</gene>
<evidence type="ECO:0000313" key="17">
    <source>
        <dbReference type="Proteomes" id="UP000219353"/>
    </source>
</evidence>
<feature type="chain" id="PRO_5013012813" evidence="13">
    <location>
        <begin position="25"/>
        <end position="806"/>
    </location>
</feature>
<keyword evidence="17" id="KW-1185">Reference proteome</keyword>
<dbReference type="AlphaFoldDB" id="A0A285J9V9"/>
<evidence type="ECO:0000256" key="3">
    <source>
        <dbReference type="ARBA" id="ARBA00022452"/>
    </source>
</evidence>
<evidence type="ECO:0000256" key="13">
    <source>
        <dbReference type="SAM" id="SignalP"/>
    </source>
</evidence>
<reference evidence="17" key="1">
    <citation type="submission" date="2017-09" db="EMBL/GenBank/DDBJ databases">
        <authorList>
            <person name="Varghese N."/>
            <person name="Submissions S."/>
        </authorList>
    </citation>
    <scope>NUCLEOTIDE SEQUENCE [LARGE SCALE GENOMIC DNA]</scope>
    <source>
        <strain evidence="17">CGMCC 1.12461</strain>
    </source>
</reference>
<dbReference type="OrthoDB" id="5987490at2"/>
<evidence type="ECO:0000256" key="12">
    <source>
        <dbReference type="RuleBase" id="RU003357"/>
    </source>
</evidence>
<sequence length="806" mass="89782">MVPFTKHRLSLVISAILVTGAAQAQQQDATDGTQVKKEKQIEVITVTASGRPKLASEIPMNISAMTEAELREKRIASLKDLIADSVEISAPGNSARFSDSVSVRGLNVSGVNANNIQQFIRTTMAYYLDATPLPSINYRIKDINRVETLLGPQGTLYGAGSLGGTIRYITNQPVLDDFQFNFNTSLYQTKNGGVSNDTDIVLNVPLGQSVALRASIARLDEKGYTDRQVNPVWLGADEGFPGNPNPNQTLYKDDDYQDVTGGKIALLWQVNDDVKLTFSHIMQDQLAHGTNGAARLPVDRACEGITDCTFTSFDTPFQYNDRTIVARFEEYADRELSMNTVDLDWQLAGMKLHSTTAFYEDSSIGQADYASQGDAYYGWIPGLALADGNDSAYMTFDNTYEGLTHETRLTSDTDSRLSWIAGIYYTDQDRNYRFSEWFDQLDEIASEVSWLGFDRSAVGGVPGQGYEEDLGSKYTELALFGEVGYDVTDKLNITVGARIFNYEDTGLALIRDYLGTTDSNREFSNKESGESFYKFNASYQFNGEVFAYFTYSQGFRRGGTNGFREEGGQQVADDVQNYEPDSTDNLELGVKGYLADGWYVQTNIYQINWNNVQTYFSQTIDGIFPVNGTTNGPDAVTRGWELNSRYYLSDNISLSYATATTEGKWDETLTKCVYQDVPEADNECRTWNKGGLLGGSPKWRHNFGVRYDTDFDNGMTAYAALNGRYVGKVQNDRQDDPTSTVFEYPSYTTYSANIGFGKDNWDVALWVQNLTDEDAIVSNLNGGILGRRTIALTPRTVGINFSYQYY</sequence>
<organism evidence="16 17">
    <name type="scientific">Arsukibacterium tuosuense</name>
    <dbReference type="NCBI Taxonomy" id="1323745"/>
    <lineage>
        <taxon>Bacteria</taxon>
        <taxon>Pseudomonadati</taxon>
        <taxon>Pseudomonadota</taxon>
        <taxon>Gammaproteobacteria</taxon>
        <taxon>Chromatiales</taxon>
        <taxon>Chromatiaceae</taxon>
        <taxon>Arsukibacterium</taxon>
    </lineage>
</organism>
<keyword evidence="7" id="KW-0406">Ion transport</keyword>